<keyword evidence="2 4" id="KW-0479">Metal-binding</keyword>
<feature type="binding site" evidence="4">
    <location>
        <position position="154"/>
    </location>
    <ligand>
        <name>a divalent metal cation</name>
        <dbReference type="ChEBI" id="CHEBI:60240"/>
        <label>2</label>
    </ligand>
</feature>
<protein>
    <submittedName>
        <fullName evidence="5">TatD family hydrolase</fullName>
    </submittedName>
</protein>
<dbReference type="NCBIfam" id="TIGR00010">
    <property type="entry name" value="YchF/TatD family DNA exonuclease"/>
    <property type="match status" value="1"/>
</dbReference>
<comment type="similarity">
    <text evidence="1">Belongs to the metallo-dependent hydrolases superfamily. TatD-type hydrolase family.</text>
</comment>
<dbReference type="PIRSF" id="PIRSF005902">
    <property type="entry name" value="DNase_TatD"/>
    <property type="match status" value="1"/>
</dbReference>
<reference evidence="5 6" key="1">
    <citation type="submission" date="2022-12" db="EMBL/GenBank/DDBJ databases">
        <title>Metagenome assembled genome from gulf of manar.</title>
        <authorList>
            <person name="Kohli P."/>
            <person name="Pk S."/>
            <person name="Venkata Ramana C."/>
            <person name="Sasikala C."/>
        </authorList>
    </citation>
    <scope>NUCLEOTIDE SEQUENCE [LARGE SCALE GENOMIC DNA]</scope>
    <source>
        <strain evidence="5">JB008</strain>
    </source>
</reference>
<dbReference type="FunFam" id="3.20.20.140:FF:000005">
    <property type="entry name" value="TatD family hydrolase"/>
    <property type="match status" value="1"/>
</dbReference>
<sequence length="256" mass="28893">MLDSHFHLFHMKKLEMPYMDLIKHSFDEGLVYALDIGINADNFEDRIKTAAELKGLYTAHGYYPSQCNSDDLESELEYLEQTLINDNKAVALGEIGLDFYHDYGSFELQAELVKRQINIANRLNLPVIIHSRNAEAETLKLLDENRVDRAGIIHCYSYSPETAQQFIDLGYNISFAGNVTYKNAGVIKESAAAVPLDSLLIETDAPYLSPQMVRGKRNHPGHIGYTYSCIAELRGIPLIELIAAVKTNFETLFRIS</sequence>
<feature type="binding site" evidence="4">
    <location>
        <position position="204"/>
    </location>
    <ligand>
        <name>a divalent metal cation</name>
        <dbReference type="ChEBI" id="CHEBI:60240"/>
        <label>1</label>
    </ligand>
</feature>
<dbReference type="EMBL" id="JAQQAL010000019">
    <property type="protein sequence ID" value="MDC7226916.1"/>
    <property type="molecule type" value="Genomic_DNA"/>
</dbReference>
<gene>
    <name evidence="5" type="ORF">PQJ61_09150</name>
</gene>
<accession>A0AAJ1IGW4</accession>
<dbReference type="SUPFAM" id="SSF51556">
    <property type="entry name" value="Metallo-dependent hydrolases"/>
    <property type="match status" value="1"/>
</dbReference>
<feature type="binding site" evidence="4">
    <location>
        <position position="94"/>
    </location>
    <ligand>
        <name>a divalent metal cation</name>
        <dbReference type="ChEBI" id="CHEBI:60240"/>
        <label>1</label>
    </ligand>
</feature>
<feature type="binding site" evidence="4">
    <location>
        <position position="5"/>
    </location>
    <ligand>
        <name>a divalent metal cation</name>
        <dbReference type="ChEBI" id="CHEBI:60240"/>
        <label>1</label>
    </ligand>
</feature>
<feature type="binding site" evidence="4">
    <location>
        <position position="130"/>
    </location>
    <ligand>
        <name>a divalent metal cation</name>
        <dbReference type="ChEBI" id="CHEBI:60240"/>
        <label>2</label>
    </ligand>
</feature>
<evidence type="ECO:0000256" key="2">
    <source>
        <dbReference type="ARBA" id="ARBA00022723"/>
    </source>
</evidence>
<comment type="caution">
    <text evidence="5">The sequence shown here is derived from an EMBL/GenBank/DDBJ whole genome shotgun (WGS) entry which is preliminary data.</text>
</comment>
<feature type="binding site" evidence="4">
    <location>
        <position position="7"/>
    </location>
    <ligand>
        <name>a divalent metal cation</name>
        <dbReference type="ChEBI" id="CHEBI:60240"/>
        <label>1</label>
    </ligand>
</feature>
<dbReference type="Pfam" id="PF01026">
    <property type="entry name" value="TatD_DNase"/>
    <property type="match status" value="1"/>
</dbReference>
<dbReference type="CDD" id="cd01310">
    <property type="entry name" value="TatD_DNAse"/>
    <property type="match status" value="1"/>
</dbReference>
<keyword evidence="3 5" id="KW-0378">Hydrolase</keyword>
<evidence type="ECO:0000256" key="3">
    <source>
        <dbReference type="ARBA" id="ARBA00022801"/>
    </source>
</evidence>
<dbReference type="PANTHER" id="PTHR46124">
    <property type="entry name" value="D-AMINOACYL-TRNA DEACYLASE"/>
    <property type="match status" value="1"/>
</dbReference>
<dbReference type="InterPro" id="IPR032466">
    <property type="entry name" value="Metal_Hydrolase"/>
</dbReference>
<dbReference type="Proteomes" id="UP001221217">
    <property type="component" value="Unassembled WGS sequence"/>
</dbReference>
<dbReference type="InterPro" id="IPR015991">
    <property type="entry name" value="TatD/YcfH-like"/>
</dbReference>
<evidence type="ECO:0000313" key="6">
    <source>
        <dbReference type="Proteomes" id="UP001221217"/>
    </source>
</evidence>
<dbReference type="PROSITE" id="PS01091">
    <property type="entry name" value="TATD_3"/>
    <property type="match status" value="1"/>
</dbReference>
<proteinExistence type="inferred from homology"/>
<evidence type="ECO:0000256" key="1">
    <source>
        <dbReference type="ARBA" id="ARBA00009275"/>
    </source>
</evidence>
<dbReference type="GO" id="GO:0004536">
    <property type="term" value="F:DNA nuclease activity"/>
    <property type="evidence" value="ECO:0007669"/>
    <property type="project" value="InterPro"/>
</dbReference>
<dbReference type="InterPro" id="IPR018228">
    <property type="entry name" value="DNase_TatD-rel_CS"/>
</dbReference>
<organism evidence="5 6">
    <name type="scientific">Candidatus Thalassospirochaeta sargassi</name>
    <dbReference type="NCBI Taxonomy" id="3119039"/>
    <lineage>
        <taxon>Bacteria</taxon>
        <taxon>Pseudomonadati</taxon>
        <taxon>Spirochaetota</taxon>
        <taxon>Spirochaetia</taxon>
        <taxon>Spirochaetales</taxon>
        <taxon>Spirochaetaceae</taxon>
        <taxon>Candidatus Thalassospirochaeta</taxon>
    </lineage>
</organism>
<evidence type="ECO:0000256" key="4">
    <source>
        <dbReference type="PIRSR" id="PIRSR005902-1"/>
    </source>
</evidence>
<evidence type="ECO:0000313" key="5">
    <source>
        <dbReference type="EMBL" id="MDC7226916.1"/>
    </source>
</evidence>
<dbReference type="InterPro" id="IPR001130">
    <property type="entry name" value="TatD-like"/>
</dbReference>
<dbReference type="PANTHER" id="PTHR46124:SF2">
    <property type="entry name" value="D-AMINOACYL-TRNA DEACYLASE"/>
    <property type="match status" value="1"/>
</dbReference>
<dbReference type="GO" id="GO:0046872">
    <property type="term" value="F:metal ion binding"/>
    <property type="evidence" value="ECO:0007669"/>
    <property type="project" value="UniProtKB-KW"/>
</dbReference>
<dbReference type="AlphaFoldDB" id="A0AAJ1IGW4"/>
<dbReference type="GO" id="GO:0016788">
    <property type="term" value="F:hydrolase activity, acting on ester bonds"/>
    <property type="evidence" value="ECO:0007669"/>
    <property type="project" value="InterPro"/>
</dbReference>
<name>A0AAJ1IGW4_9SPIO</name>
<dbReference type="Gene3D" id="3.20.20.140">
    <property type="entry name" value="Metal-dependent hydrolases"/>
    <property type="match status" value="1"/>
</dbReference>